<feature type="domain" description="MobA/VirD2-like nuclease" evidence="2">
    <location>
        <begin position="28"/>
        <end position="151"/>
    </location>
</feature>
<organism evidence="3">
    <name type="scientific">Acidithiobacillus sulfuriphilus</name>
    <dbReference type="NCBI Taxonomy" id="1867749"/>
    <lineage>
        <taxon>Bacteria</taxon>
        <taxon>Pseudomonadati</taxon>
        <taxon>Pseudomonadota</taxon>
        <taxon>Acidithiobacillia</taxon>
        <taxon>Acidithiobacillales</taxon>
        <taxon>Acidithiobacillaceae</taxon>
        <taxon>Acidithiobacillus</taxon>
    </lineage>
</organism>
<proteinExistence type="predicted"/>
<evidence type="ECO:0000256" key="1">
    <source>
        <dbReference type="SAM" id="MobiDB-lite"/>
    </source>
</evidence>
<evidence type="ECO:0000259" key="2">
    <source>
        <dbReference type="Pfam" id="PF03432"/>
    </source>
</evidence>
<evidence type="ECO:0000313" key="3">
    <source>
        <dbReference type="EMBL" id="RNF72676.1"/>
    </source>
</evidence>
<dbReference type="AlphaFoldDB" id="A0A3M8RXS2"/>
<gene>
    <name evidence="3" type="ORF">EC580_01135</name>
</gene>
<reference evidence="3" key="1">
    <citation type="submission" date="2018-10" db="EMBL/GenBank/DDBJ databases">
        <title>Acidithiobacillus sulfuriphilus sp. nov.: an extremely acidophilic sulfur-oxidizing chemolithotroph isolated from a neutral pH environment.</title>
        <authorList>
            <person name="Falagan C."/>
            <person name="Moya-Beltran A."/>
            <person name="Quatrini R."/>
            <person name="Johnson D.B."/>
        </authorList>
    </citation>
    <scope>NUCLEOTIDE SEQUENCE [LARGE SCALE GENOMIC DNA]</scope>
    <source>
        <strain evidence="3">CJ-2</strain>
    </source>
</reference>
<accession>A0A3M8RXS2</accession>
<feature type="region of interest" description="Disordered" evidence="1">
    <location>
        <begin position="160"/>
        <end position="187"/>
    </location>
</feature>
<comment type="caution">
    <text evidence="3">The sequence shown here is derived from an EMBL/GenBank/DDBJ whole genome shotgun (WGS) entry which is preliminary data.</text>
</comment>
<dbReference type="OrthoDB" id="279005at2"/>
<dbReference type="RefSeq" id="WP_123101423.1">
    <property type="nucleotide sequence ID" value="NZ_CP127527.1"/>
</dbReference>
<protein>
    <recommendedName>
        <fullName evidence="2">MobA/VirD2-like nuclease domain-containing protein</fullName>
    </recommendedName>
</protein>
<dbReference type="InterPro" id="IPR005094">
    <property type="entry name" value="Endonuclease_MobA/VirD2"/>
</dbReference>
<dbReference type="EMBL" id="RIZI01000082">
    <property type="protein sequence ID" value="RNF72676.1"/>
    <property type="molecule type" value="Genomic_DNA"/>
</dbReference>
<name>A0A3M8RXS2_9PROT</name>
<sequence length="187" mass="20976">MEGMQKIRRGTGFRGVLNYVFGRDADHKKFPGVLIGGNMSGTGPRALSREFGITRKLRPDIGKPVWHNSLRLPKGERITQEQWVAIADAYMEKMGFGTLHPRCYVLHDDFEGQHVHIVASRVALDGKVYLGKNENLASTRHIHSLEYEFGLTITKGPEYTPDGKIKMPEARQPTNQGRIGKSRPHGS</sequence>
<dbReference type="Pfam" id="PF03432">
    <property type="entry name" value="Relaxase"/>
    <property type="match status" value="1"/>
</dbReference>